<evidence type="ECO:0000313" key="1">
    <source>
        <dbReference type="Ensembl" id="ENSP00000516166.1"/>
    </source>
</evidence>
<reference evidence="1 2" key="2">
    <citation type="journal article" date="2004" name="Nature">
        <title>Finishing the euchromatic sequence of the human genome.</title>
        <authorList>
            <consortium name="International Human Genome Sequencing Consortium"/>
        </authorList>
    </citation>
    <scope>NUCLEOTIDE SEQUENCE [LARGE SCALE GENOMIC DNA]</scope>
</reference>
<proteinExistence type="predicted"/>
<dbReference type="AlphaFoldDB" id="A0A994J5L7"/>
<gene>
    <name evidence="1" type="primary">ARL17B</name>
</gene>
<evidence type="ECO:0000313" key="2">
    <source>
        <dbReference type="Proteomes" id="UP000005640"/>
    </source>
</evidence>
<dbReference type="Ensembl" id="ENST00000705761.1">
    <property type="protein sequence ID" value="ENSP00000516166.1"/>
    <property type="gene ID" value="ENSG00000228696.12"/>
</dbReference>
<reference evidence="1" key="5">
    <citation type="submission" date="2025-09" db="UniProtKB">
        <authorList>
            <consortium name="Ensembl"/>
        </authorList>
    </citation>
    <scope>IDENTIFICATION</scope>
</reference>
<organism evidence="1 2">
    <name type="scientific">Homo sapiens</name>
    <name type="common">Human</name>
    <dbReference type="NCBI Taxonomy" id="9606"/>
    <lineage>
        <taxon>Eukaryota</taxon>
        <taxon>Metazoa</taxon>
        <taxon>Chordata</taxon>
        <taxon>Craniata</taxon>
        <taxon>Vertebrata</taxon>
        <taxon>Euteleostomi</taxon>
        <taxon>Mammalia</taxon>
        <taxon>Eutheria</taxon>
        <taxon>Euarchontoglires</taxon>
        <taxon>Primates</taxon>
        <taxon>Haplorrhini</taxon>
        <taxon>Catarrhini</taxon>
        <taxon>Hominidae</taxon>
        <taxon>Homo</taxon>
    </lineage>
</organism>
<keyword evidence="2" id="KW-1185">Reference proteome</keyword>
<reference evidence="1" key="4">
    <citation type="submission" date="2025-08" db="UniProtKB">
        <authorList>
            <consortium name="Ensembl"/>
        </authorList>
    </citation>
    <scope>IDENTIFICATION</scope>
</reference>
<accession>A0A994J5L7</accession>
<dbReference type="HGNC" id="HGNC:32387">
    <property type="gene designation" value="ARL17B"/>
</dbReference>
<reference evidence="1 2" key="3">
    <citation type="journal article" date="2006" name="Nature">
        <title>DNA sequence of human chromosome 17 and analysis of rearrangement in the human lineage.</title>
        <authorList>
            <person name="Zody M.C."/>
            <person name="Garber M."/>
            <person name="Adams D.J."/>
            <person name="Sharpe T."/>
            <person name="Harrow J."/>
            <person name="Lupski J.R."/>
            <person name="Nicholson C."/>
            <person name="Searle S.M."/>
            <person name="Wilming L."/>
            <person name="Young S.K."/>
            <person name="Abouelleil A."/>
            <person name="Allen N.R."/>
            <person name="Bi W."/>
            <person name="Bloom T."/>
            <person name="Borowsky M.L."/>
            <person name="Bugalter B.E."/>
            <person name="Butler J."/>
            <person name="Chang J.L."/>
            <person name="Chen C.K."/>
            <person name="Cook A."/>
            <person name="Corum B."/>
            <person name="Cuomo C.A."/>
            <person name="de Jong P.J."/>
            <person name="DeCaprio D."/>
            <person name="Dewar K."/>
            <person name="FitzGerald M."/>
            <person name="Gilbert J."/>
            <person name="Gibson R."/>
            <person name="Gnerre S."/>
            <person name="Goldstein S."/>
            <person name="Grafham D.V."/>
            <person name="Grocock R."/>
            <person name="Hafez N."/>
            <person name="Hagopian D.S."/>
            <person name="Hart E."/>
            <person name="Norman C.H."/>
            <person name="Humphray S."/>
            <person name="Jaffe D.B."/>
            <person name="Jones M."/>
            <person name="Kamal M."/>
            <person name="Khodiyar V.K."/>
            <person name="LaButti K."/>
            <person name="Laird G."/>
            <person name="Lehoczky J."/>
            <person name="Liu X."/>
            <person name="Lokyitsang T."/>
            <person name="Loveland J."/>
            <person name="Lui A."/>
            <person name="Macdonald P."/>
            <person name="Major J.E."/>
            <person name="Matthews L."/>
            <person name="Mauceli E."/>
            <person name="McCarroll S.A."/>
            <person name="Mihalev A.H."/>
            <person name="Mudge J."/>
            <person name="Nguyen C."/>
            <person name="Nicol R."/>
            <person name="O'Leary S.B."/>
            <person name="Osoegawa K."/>
            <person name="Schwartz D.C."/>
            <person name="Shaw-Smith C."/>
            <person name="Stankiewicz P."/>
            <person name="Steward C."/>
            <person name="Swarbreck D."/>
            <person name="Venkataraman V."/>
            <person name="Whittaker C.A."/>
            <person name="Yang X."/>
            <person name="Zimmer A.R."/>
            <person name="Bradley A."/>
            <person name="Hubbard T."/>
            <person name="Birren B.W."/>
            <person name="Rogers J."/>
            <person name="Lander E.S."/>
            <person name="Nusbaum C."/>
        </authorList>
    </citation>
    <scope>NUCLEOTIDE SEQUENCE [LARGE SCALE GENOMIC DNA]</scope>
</reference>
<dbReference type="Ensembl" id="ENST00000705761.1">
    <property type="protein sequence ID" value="ENSP00000516166.1"/>
    <property type="gene ID" value="ENSG00000228696.13"/>
</dbReference>
<dbReference type="GeneTree" id="ENSGT00950000183080"/>
<reference evidence="1 2" key="1">
    <citation type="journal article" date="2001" name="Nature">
        <title>Initial sequencing and analysis of the human genome.</title>
        <authorList>
            <consortium name="International Human Genome Sequencing Consortium"/>
            <person name="Lander E.S."/>
            <person name="Linton L.M."/>
            <person name="Birren B."/>
            <person name="Nusbaum C."/>
            <person name="Zody M.C."/>
            <person name="Baldwin J."/>
            <person name="Devon K."/>
            <person name="Dewar K."/>
            <person name="Doyle M."/>
            <person name="FitzHugh W."/>
            <person name="Funke R."/>
            <person name="Gage D."/>
            <person name="Harris K."/>
            <person name="Heaford A."/>
            <person name="Howland J."/>
            <person name="Kann L."/>
            <person name="Lehoczky J."/>
            <person name="LeVine R."/>
            <person name="McEwan P."/>
            <person name="McKernan K."/>
            <person name="Meldrim J."/>
            <person name="Mesirov J.P."/>
            <person name="Miranda C."/>
            <person name="Morris W."/>
            <person name="Naylor J."/>
            <person name="Raymond C."/>
            <person name="Rosetti M."/>
            <person name="Santos R."/>
            <person name="Sheridan A."/>
            <person name="Sougnez C."/>
            <person name="Stange-Thomann N."/>
            <person name="Stojanovic N."/>
            <person name="Subramanian A."/>
            <person name="Wyman D."/>
            <person name="Rogers J."/>
            <person name="Sulston J."/>
            <person name="Ainscough R."/>
            <person name="Beck S."/>
            <person name="Bentley D."/>
            <person name="Burton J."/>
            <person name="Clee C."/>
            <person name="Carter N."/>
            <person name="Coulson A."/>
            <person name="Deadman R."/>
            <person name="Deloukas P."/>
            <person name="Dunham A."/>
            <person name="Dunham I."/>
            <person name="Durbin R."/>
            <person name="French L."/>
            <person name="Grafham D."/>
            <person name="Gregory S."/>
            <person name="Hubbard T."/>
            <person name="Humphray S."/>
            <person name="Hunt A."/>
            <person name="Jones M."/>
            <person name="Lloyd C."/>
            <person name="McMurray A."/>
            <person name="Matthews L."/>
            <person name="Mercer S."/>
            <person name="Milne S."/>
            <person name="Mullikin J.C."/>
            <person name="Mungall A."/>
            <person name="Plumb R."/>
            <person name="Ross M."/>
            <person name="Shownkeen R."/>
            <person name="Sims S."/>
            <person name="Waterston R.H."/>
            <person name="Wilson R.K."/>
            <person name="Hillier L.W."/>
            <person name="McPherson J.D."/>
            <person name="Marra M.A."/>
            <person name="Mardis E.R."/>
            <person name="Fulton L.A."/>
            <person name="Chinwalla A.T."/>
            <person name="Pepin K.H."/>
            <person name="Gish W.R."/>
            <person name="Chissoe S.L."/>
            <person name="Wendl M.C."/>
            <person name="Delehaunty K.D."/>
            <person name="Miner T.L."/>
            <person name="Delehaunty A."/>
            <person name="Kramer J.B."/>
            <person name="Cook L.L."/>
            <person name="Fulton R.S."/>
            <person name="Johnson D.L."/>
            <person name="Minx P.J."/>
            <person name="Clifton S.W."/>
            <person name="Hawkins T."/>
            <person name="Branscomb E."/>
            <person name="Predki P."/>
            <person name="Richardson P."/>
            <person name="Wenning S."/>
            <person name="Slezak T."/>
            <person name="Doggett N."/>
            <person name="Cheng J.F."/>
            <person name="Olsen A."/>
            <person name="Lucas S."/>
            <person name="Elkin C."/>
            <person name="Uberbacher E."/>
            <person name="Frazier M."/>
            <person name="Gibbs R.A."/>
            <person name="Muzny D.M."/>
            <person name="Scherer S.E."/>
            <person name="Bouck J.B."/>
            <person name="Sodergren E.J."/>
            <person name="Worley K.C."/>
            <person name="Rives C.M."/>
            <person name="Gorrell J.H."/>
            <person name="Metzker M.L."/>
            <person name="Naylor S.L."/>
            <person name="Kucherlapati R.S."/>
            <person name="Nelson D.L."/>
            <person name="Weinstock G.M."/>
            <person name="Sakaki Y."/>
            <person name="Fujiyama A."/>
            <person name="Hattori M."/>
            <person name="Yada T."/>
            <person name="Toyoda A."/>
            <person name="Itoh T."/>
            <person name="Kawagoe C."/>
            <person name="Watanabe H."/>
            <person name="Totoki Y."/>
            <person name="Taylor T."/>
            <person name="Weissenbach J."/>
            <person name="Heilig R."/>
            <person name="Saurin W."/>
            <person name="Artiguenave F."/>
            <person name="Brottier P."/>
            <person name="Bruls T."/>
            <person name="Pelletier E."/>
            <person name="Robert C."/>
            <person name="Wincker P."/>
            <person name="Smith D.R."/>
            <person name="Doucette-Stamm L."/>
            <person name="Rubenfield M."/>
            <person name="Weinstock K."/>
            <person name="Lee H.M."/>
            <person name="Dubois J."/>
            <person name="Rosenthal A."/>
            <person name="Platzer M."/>
            <person name="Nyakatura G."/>
            <person name="Taudien S."/>
            <person name="Rump A."/>
            <person name="Yang H."/>
            <person name="Yu J."/>
            <person name="Wang J."/>
            <person name="Huang G."/>
            <person name="Gu J."/>
            <person name="Hood L."/>
            <person name="Rowen L."/>
            <person name="Madan A."/>
            <person name="Qin S."/>
            <person name="Davis R.W."/>
            <person name="Federspiel N.A."/>
            <person name="Abola A.P."/>
            <person name="Proctor M.J."/>
            <person name="Myers R.M."/>
            <person name="Schmutz J."/>
            <person name="Dickson M."/>
            <person name="Grimwood J."/>
            <person name="Cox D.R."/>
            <person name="Olson M.V."/>
            <person name="Kaul R."/>
            <person name="Raymond C."/>
            <person name="Shimizu N."/>
            <person name="Kawasaki K."/>
            <person name="Minoshima S."/>
            <person name="Evans G.A."/>
            <person name="Athanasiou M."/>
            <person name="Schultz R."/>
            <person name="Roe B.A."/>
            <person name="Chen F."/>
            <person name="Pan H."/>
            <person name="Ramser J."/>
            <person name="Lehrach H."/>
            <person name="Reinhardt R."/>
            <person name="McCombie W.R."/>
            <person name="de la Bastide M."/>
            <person name="Dedhia N."/>
            <person name="Blocker H."/>
            <person name="Hornischer K."/>
            <person name="Nordsiek G."/>
            <person name="Agarwala R."/>
            <person name="Aravind L."/>
            <person name="Bailey J.A."/>
            <person name="Bateman A."/>
            <person name="Batzoglou S."/>
            <person name="Birney E."/>
            <person name="Bork P."/>
            <person name="Brown D.G."/>
            <person name="Burge C.B."/>
            <person name="Cerutti L."/>
            <person name="Chen H.C."/>
            <person name="Church D."/>
            <person name="Clamp M."/>
            <person name="Copley R.R."/>
            <person name="Doerks T."/>
            <person name="Eddy S.R."/>
            <person name="Eichler E.E."/>
            <person name="Furey T.S."/>
            <person name="Galagan J."/>
            <person name="Gilbert J.G."/>
            <person name="Harmon C."/>
            <person name="Hayashizaki Y."/>
            <person name="Haussler D."/>
            <person name="Hermjakob H."/>
            <person name="Hokamp K."/>
            <person name="Jang W."/>
            <person name="Johnson L.S."/>
            <person name="Jones T.A."/>
            <person name="Kasif S."/>
            <person name="Kaspryzk A."/>
            <person name="Kennedy S."/>
            <person name="Kent W.J."/>
            <person name="Kitts P."/>
            <person name="Koonin E.V."/>
            <person name="Korf I."/>
            <person name="Kulp D."/>
            <person name="Lancet D."/>
            <person name="Lowe T.M."/>
            <person name="McLysaght A."/>
            <person name="Mikkelsen T."/>
            <person name="Moran J.V."/>
            <person name="Mulder N."/>
            <person name="Pollara V.J."/>
            <person name="Ponting C.P."/>
            <person name="Schuler G."/>
            <person name="Schultz J."/>
            <person name="Slater G."/>
            <person name="Smit A.F."/>
            <person name="Stupka E."/>
            <person name="Szustakowski J."/>
            <person name="Thierry-Mieg D."/>
            <person name="Thierry-Mieg J."/>
            <person name="Wagner L."/>
            <person name="Wallis J."/>
            <person name="Wheeler R."/>
            <person name="Williams A."/>
            <person name="Wolf Y.I."/>
            <person name="Wolfe K.H."/>
            <person name="Yang S.P."/>
            <person name="Yeh R.F."/>
            <person name="Collins F."/>
            <person name="Guyer M.S."/>
            <person name="Peterson J."/>
            <person name="Felsenfeld A."/>
            <person name="Wetterstrand K.A."/>
            <person name="Patrinos A."/>
            <person name="Morgan M.J."/>
            <person name="de Jong P."/>
            <person name="Catanese J.J."/>
            <person name="Osoegawa K."/>
            <person name="Shizuya H."/>
            <person name="Choi S."/>
            <person name="Chen Y.J."/>
        </authorList>
    </citation>
    <scope>NUCLEOTIDE SEQUENCE [LARGE SCALE GENOMIC DNA]</scope>
</reference>
<sequence>MLAATSKSDLCGSIFSRTQKVPEAQEAHIKAHLPAGCCQ</sequence>
<name>A0A994J5L7_HUMAN</name>
<dbReference type="OpenTargets" id="ENSG00000228696"/>
<dbReference type="OrthoDB" id="9541630at2759"/>
<dbReference type="EMBL" id="AC005829">
    <property type="status" value="NOT_ANNOTATED_CDS"/>
    <property type="molecule type" value="Genomic_DNA"/>
</dbReference>
<dbReference type="EMBL" id="AC217777">
    <property type="status" value="NOT_ANNOTATED_CDS"/>
    <property type="molecule type" value="Genomic_DNA"/>
</dbReference>
<protein>
    <submittedName>
        <fullName evidence="1">ADP ribosylation factor like GTPase 17B</fullName>
    </submittedName>
    <submittedName>
        <fullName evidence="1">ARF like GTPase 17B</fullName>
    </submittedName>
</protein>
<dbReference type="Proteomes" id="UP000005640">
    <property type="component" value="Chromosome 17"/>
</dbReference>